<sequence>MADSAFSSPFSHTHTLVRTSSTSFTSSPAAENSQQLLPGWLPALLTENYFSACIVHEEARNNEKKVFCLDCCEAICPHCFILHGSHRLLQIRRYIYHDVLRLKDAQKWFDSALVQSYISNGEKVLFLKQRPVSKPCRISAKTCVTCYRAVQPSFTFCSIFCKLQHLVKTGAKLSDHIYGWESPEIQPEPNSGEEDEEEKEKMTPETVLEPAESVSSASGSSAGGRWTDCRRMLASTELAIEIVRKKRSSLGSSYFRASSTPPPATATAIRRRKNQRKKGMPRRSPLN</sequence>
<dbReference type="Proteomes" id="UP000595140">
    <property type="component" value="Unassembled WGS sequence"/>
</dbReference>
<evidence type="ECO:0000259" key="3">
    <source>
        <dbReference type="PROSITE" id="PS50119"/>
    </source>
</evidence>
<feature type="region of interest" description="Disordered" evidence="2">
    <location>
        <begin position="249"/>
        <end position="287"/>
    </location>
</feature>
<evidence type="ECO:0000256" key="1">
    <source>
        <dbReference type="PROSITE-ProRule" id="PRU00024"/>
    </source>
</evidence>
<feature type="region of interest" description="Disordered" evidence="2">
    <location>
        <begin position="181"/>
        <end position="226"/>
    </location>
</feature>
<keyword evidence="1" id="KW-0479">Metal-binding</keyword>
<name>A0A484M652_9ASTE</name>
<dbReference type="PANTHER" id="PTHR31065:SF52">
    <property type="entry name" value="B BOX-TYPE DOMAIN-CONTAINING PROTEIN"/>
    <property type="match status" value="1"/>
</dbReference>
<gene>
    <name evidence="4" type="ORF">CCAM_LOCUS26098</name>
</gene>
<dbReference type="InterPro" id="IPR006734">
    <property type="entry name" value="PLATZ"/>
</dbReference>
<dbReference type="EMBL" id="OOIL02002698">
    <property type="protein sequence ID" value="VFQ84322.1"/>
    <property type="molecule type" value="Genomic_DNA"/>
</dbReference>
<keyword evidence="1" id="KW-0862">Zinc</keyword>
<organism evidence="4 5">
    <name type="scientific">Cuscuta campestris</name>
    <dbReference type="NCBI Taxonomy" id="132261"/>
    <lineage>
        <taxon>Eukaryota</taxon>
        <taxon>Viridiplantae</taxon>
        <taxon>Streptophyta</taxon>
        <taxon>Embryophyta</taxon>
        <taxon>Tracheophyta</taxon>
        <taxon>Spermatophyta</taxon>
        <taxon>Magnoliopsida</taxon>
        <taxon>eudicotyledons</taxon>
        <taxon>Gunneridae</taxon>
        <taxon>Pentapetalae</taxon>
        <taxon>asterids</taxon>
        <taxon>lamiids</taxon>
        <taxon>Solanales</taxon>
        <taxon>Convolvulaceae</taxon>
        <taxon>Cuscuteae</taxon>
        <taxon>Cuscuta</taxon>
        <taxon>Cuscuta subgen. Grammica</taxon>
        <taxon>Cuscuta sect. Cleistogrammica</taxon>
    </lineage>
</organism>
<proteinExistence type="predicted"/>
<evidence type="ECO:0000256" key="2">
    <source>
        <dbReference type="SAM" id="MobiDB-lite"/>
    </source>
</evidence>
<feature type="compositionally biased region" description="Basic residues" evidence="2">
    <location>
        <begin position="269"/>
        <end position="281"/>
    </location>
</feature>
<evidence type="ECO:0000313" key="5">
    <source>
        <dbReference type="Proteomes" id="UP000595140"/>
    </source>
</evidence>
<keyword evidence="5" id="KW-1185">Reference proteome</keyword>
<dbReference type="AlphaFoldDB" id="A0A484M652"/>
<keyword evidence="1" id="KW-0863">Zinc-finger</keyword>
<dbReference type="Pfam" id="PF04640">
    <property type="entry name" value="PLATZ"/>
    <property type="match status" value="1"/>
</dbReference>
<feature type="compositionally biased region" description="Polar residues" evidence="2">
    <location>
        <begin position="249"/>
        <end position="259"/>
    </location>
</feature>
<dbReference type="InterPro" id="IPR000315">
    <property type="entry name" value="Znf_B-box"/>
</dbReference>
<protein>
    <recommendedName>
        <fullName evidence="3">B box-type domain-containing protein</fullName>
    </recommendedName>
</protein>
<dbReference type="PANTHER" id="PTHR31065">
    <property type="entry name" value="PLATZ TRANSCRIPTION FACTOR FAMILY PROTEIN"/>
    <property type="match status" value="1"/>
</dbReference>
<evidence type="ECO:0000313" key="4">
    <source>
        <dbReference type="EMBL" id="VFQ84322.1"/>
    </source>
</evidence>
<feature type="compositionally biased region" description="Low complexity" evidence="2">
    <location>
        <begin position="211"/>
        <end position="224"/>
    </location>
</feature>
<dbReference type="PROSITE" id="PS50119">
    <property type="entry name" value="ZF_BBOX"/>
    <property type="match status" value="1"/>
</dbReference>
<accession>A0A484M652</accession>
<reference evidence="4 5" key="1">
    <citation type="submission" date="2018-04" db="EMBL/GenBank/DDBJ databases">
        <authorList>
            <person name="Vogel A."/>
        </authorList>
    </citation>
    <scope>NUCLEOTIDE SEQUENCE [LARGE SCALE GENOMIC DNA]</scope>
</reference>
<dbReference type="OrthoDB" id="1908108at2759"/>
<feature type="domain" description="B box-type" evidence="3">
    <location>
        <begin position="53"/>
        <end position="91"/>
    </location>
</feature>
<dbReference type="CDD" id="cd19756">
    <property type="entry name" value="Bbox2"/>
    <property type="match status" value="1"/>
</dbReference>
<dbReference type="GO" id="GO:0008270">
    <property type="term" value="F:zinc ion binding"/>
    <property type="evidence" value="ECO:0007669"/>
    <property type="project" value="UniProtKB-KW"/>
</dbReference>